<evidence type="ECO:0000313" key="4">
    <source>
        <dbReference type="Proteomes" id="UP000006039"/>
    </source>
</evidence>
<feature type="compositionally biased region" description="Polar residues" evidence="1">
    <location>
        <begin position="8"/>
        <end position="18"/>
    </location>
</feature>
<dbReference type="RefSeq" id="XP_009229117.1">
    <property type="nucleotide sequence ID" value="XM_009230853.1"/>
</dbReference>
<evidence type="ECO:0000313" key="2">
    <source>
        <dbReference type="EMBL" id="EJT69332.1"/>
    </source>
</evidence>
<reference evidence="2" key="2">
    <citation type="submission" date="2010-07" db="EMBL/GenBank/DDBJ databases">
        <authorList>
            <consortium name="The Broad Institute Genome Sequencing Platform"/>
            <consortium name="Broad Institute Genome Sequencing Center for Infectious Disease"/>
            <person name="Ma L.-J."/>
            <person name="Dead R."/>
            <person name="Young S."/>
            <person name="Zeng Q."/>
            <person name="Koehrsen M."/>
            <person name="Alvarado L."/>
            <person name="Berlin A."/>
            <person name="Chapman S.B."/>
            <person name="Chen Z."/>
            <person name="Freedman E."/>
            <person name="Gellesch M."/>
            <person name="Goldberg J."/>
            <person name="Griggs A."/>
            <person name="Gujja S."/>
            <person name="Heilman E.R."/>
            <person name="Heiman D."/>
            <person name="Hepburn T."/>
            <person name="Howarth C."/>
            <person name="Jen D."/>
            <person name="Larson L."/>
            <person name="Mehta T."/>
            <person name="Neiman D."/>
            <person name="Pearson M."/>
            <person name="Roberts A."/>
            <person name="Saif S."/>
            <person name="Shea T."/>
            <person name="Shenoy N."/>
            <person name="Sisk P."/>
            <person name="Stolte C."/>
            <person name="Sykes S."/>
            <person name="Walk T."/>
            <person name="White J."/>
            <person name="Yandava C."/>
            <person name="Haas B."/>
            <person name="Nusbaum C."/>
            <person name="Birren B."/>
        </authorList>
    </citation>
    <scope>NUCLEOTIDE SEQUENCE</scope>
    <source>
        <strain evidence="2">R3-111a-1</strain>
    </source>
</reference>
<dbReference type="AlphaFoldDB" id="J3PHH1"/>
<reference evidence="3" key="4">
    <citation type="journal article" date="2015" name="G3 (Bethesda)">
        <title>Genome sequences of three phytopathogenic species of the Magnaporthaceae family of fungi.</title>
        <authorList>
            <person name="Okagaki L.H."/>
            <person name="Nunes C.C."/>
            <person name="Sailsbery J."/>
            <person name="Clay B."/>
            <person name="Brown D."/>
            <person name="John T."/>
            <person name="Oh Y."/>
            <person name="Young N."/>
            <person name="Fitzgerald M."/>
            <person name="Haas B.J."/>
            <person name="Zeng Q."/>
            <person name="Young S."/>
            <person name="Adiconis X."/>
            <person name="Fan L."/>
            <person name="Levin J.Z."/>
            <person name="Mitchell T.K."/>
            <person name="Okubara P.A."/>
            <person name="Farman M.L."/>
            <person name="Kohn L.M."/>
            <person name="Birren B."/>
            <person name="Ma L.-J."/>
            <person name="Dean R.A."/>
        </authorList>
    </citation>
    <scope>NUCLEOTIDE SEQUENCE</scope>
    <source>
        <strain evidence="3">R3-111a-1</strain>
    </source>
</reference>
<protein>
    <submittedName>
        <fullName evidence="2 3">Uncharacterized protein</fullName>
    </submittedName>
</protein>
<reference evidence="2" key="3">
    <citation type="submission" date="2010-09" db="EMBL/GenBank/DDBJ databases">
        <title>Annotation of Gaeumannomyces graminis var. tritici R3-111a-1.</title>
        <authorList>
            <consortium name="The Broad Institute Genome Sequencing Platform"/>
            <person name="Ma L.-J."/>
            <person name="Dead R."/>
            <person name="Young S.K."/>
            <person name="Zeng Q."/>
            <person name="Gargeya S."/>
            <person name="Fitzgerald M."/>
            <person name="Haas B."/>
            <person name="Abouelleil A."/>
            <person name="Alvarado L."/>
            <person name="Arachchi H.M."/>
            <person name="Berlin A."/>
            <person name="Brown A."/>
            <person name="Chapman S.B."/>
            <person name="Chen Z."/>
            <person name="Dunbar C."/>
            <person name="Freedman E."/>
            <person name="Gearin G."/>
            <person name="Gellesch M."/>
            <person name="Goldberg J."/>
            <person name="Griggs A."/>
            <person name="Gujja S."/>
            <person name="Heiman D."/>
            <person name="Howarth C."/>
            <person name="Larson L."/>
            <person name="Lui A."/>
            <person name="MacDonald P.J.P."/>
            <person name="Mehta T."/>
            <person name="Montmayeur A."/>
            <person name="Murphy C."/>
            <person name="Neiman D."/>
            <person name="Pearson M."/>
            <person name="Priest M."/>
            <person name="Roberts A."/>
            <person name="Saif S."/>
            <person name="Shea T."/>
            <person name="Shenoy N."/>
            <person name="Sisk P."/>
            <person name="Stolte C."/>
            <person name="Sykes S."/>
            <person name="Yandava C."/>
            <person name="Wortman J."/>
            <person name="Nusbaum C."/>
            <person name="Birren B."/>
        </authorList>
    </citation>
    <scope>NUCLEOTIDE SEQUENCE</scope>
    <source>
        <strain evidence="2">R3-111a-1</strain>
    </source>
</reference>
<reference evidence="3" key="5">
    <citation type="submission" date="2018-04" db="UniProtKB">
        <authorList>
            <consortium name="EnsemblFungi"/>
        </authorList>
    </citation>
    <scope>IDENTIFICATION</scope>
    <source>
        <strain evidence="3">R3-111a-1</strain>
    </source>
</reference>
<dbReference type="HOGENOM" id="CLU_2197148_0_0_1"/>
<evidence type="ECO:0000313" key="3">
    <source>
        <dbReference type="EnsemblFungi" id="EJT69332"/>
    </source>
</evidence>
<dbReference type="GeneID" id="20353409"/>
<proteinExistence type="predicted"/>
<gene>
    <name evidence="3" type="primary">20353409</name>
    <name evidence="2" type="ORF">GGTG_12951</name>
</gene>
<feature type="region of interest" description="Disordered" evidence="1">
    <location>
        <begin position="74"/>
        <end position="108"/>
    </location>
</feature>
<feature type="region of interest" description="Disordered" evidence="1">
    <location>
        <begin position="1"/>
        <end position="31"/>
    </location>
</feature>
<dbReference type="VEuPathDB" id="FungiDB:GGTG_12951"/>
<sequence length="108" mass="11308">MGPRETSGDPSKTIQVLESSGAGALPPSVRRGRRVRPAFMRSPGIAASSPTLNCVLDRLLRINTDRQPGCHRAITPPADLGQLRNSNIGRSQSVGVSGSSVWAPHAAA</sequence>
<keyword evidence="4" id="KW-1185">Reference proteome</keyword>
<dbReference type="EnsemblFungi" id="EJT69332">
    <property type="protein sequence ID" value="EJT69332"/>
    <property type="gene ID" value="GGTG_12951"/>
</dbReference>
<accession>J3PHH1</accession>
<feature type="compositionally biased region" description="Low complexity" evidence="1">
    <location>
        <begin position="89"/>
        <end position="101"/>
    </location>
</feature>
<reference evidence="4" key="1">
    <citation type="submission" date="2010-07" db="EMBL/GenBank/DDBJ databases">
        <title>The genome sequence of Gaeumannomyces graminis var. tritici strain R3-111a-1.</title>
        <authorList>
            <consortium name="The Broad Institute Genome Sequencing Platform"/>
            <person name="Ma L.-J."/>
            <person name="Dead R."/>
            <person name="Young S."/>
            <person name="Zeng Q."/>
            <person name="Koehrsen M."/>
            <person name="Alvarado L."/>
            <person name="Berlin A."/>
            <person name="Chapman S.B."/>
            <person name="Chen Z."/>
            <person name="Freedman E."/>
            <person name="Gellesch M."/>
            <person name="Goldberg J."/>
            <person name="Griggs A."/>
            <person name="Gujja S."/>
            <person name="Heilman E.R."/>
            <person name="Heiman D."/>
            <person name="Hepburn T."/>
            <person name="Howarth C."/>
            <person name="Jen D."/>
            <person name="Larson L."/>
            <person name="Mehta T."/>
            <person name="Neiman D."/>
            <person name="Pearson M."/>
            <person name="Roberts A."/>
            <person name="Saif S."/>
            <person name="Shea T."/>
            <person name="Shenoy N."/>
            <person name="Sisk P."/>
            <person name="Stolte C."/>
            <person name="Sykes S."/>
            <person name="Walk T."/>
            <person name="White J."/>
            <person name="Yandava C."/>
            <person name="Haas B."/>
            <person name="Nusbaum C."/>
            <person name="Birren B."/>
        </authorList>
    </citation>
    <scope>NUCLEOTIDE SEQUENCE [LARGE SCALE GENOMIC DNA]</scope>
    <source>
        <strain evidence="4">R3-111a-1</strain>
    </source>
</reference>
<dbReference type="EMBL" id="GL385404">
    <property type="protein sequence ID" value="EJT69332.1"/>
    <property type="molecule type" value="Genomic_DNA"/>
</dbReference>
<evidence type="ECO:0000256" key="1">
    <source>
        <dbReference type="SAM" id="MobiDB-lite"/>
    </source>
</evidence>
<name>J3PHH1_GAET3</name>
<organism evidence="2">
    <name type="scientific">Gaeumannomyces tritici (strain R3-111a-1)</name>
    <name type="common">Wheat and barley take-all root rot fungus</name>
    <name type="synonym">Gaeumannomyces graminis var. tritici</name>
    <dbReference type="NCBI Taxonomy" id="644352"/>
    <lineage>
        <taxon>Eukaryota</taxon>
        <taxon>Fungi</taxon>
        <taxon>Dikarya</taxon>
        <taxon>Ascomycota</taxon>
        <taxon>Pezizomycotina</taxon>
        <taxon>Sordariomycetes</taxon>
        <taxon>Sordariomycetidae</taxon>
        <taxon>Magnaporthales</taxon>
        <taxon>Magnaporthaceae</taxon>
        <taxon>Gaeumannomyces</taxon>
    </lineage>
</organism>
<dbReference type="Proteomes" id="UP000006039">
    <property type="component" value="Unassembled WGS sequence"/>
</dbReference>